<name>A0ABU3EZH7_9ENTE</name>
<protein>
    <submittedName>
        <fullName evidence="1">Uncharacterized protein</fullName>
    </submittedName>
</protein>
<comment type="caution">
    <text evidence="1">The sequence shown here is derived from an EMBL/GenBank/DDBJ whole genome shotgun (WGS) entry which is preliminary data.</text>
</comment>
<dbReference type="RefSeq" id="WP_311822911.1">
    <property type="nucleotide sequence ID" value="NZ_JARPYF010000007.1"/>
</dbReference>
<proteinExistence type="predicted"/>
<evidence type="ECO:0000313" key="1">
    <source>
        <dbReference type="EMBL" id="MDT2600047.1"/>
    </source>
</evidence>
<gene>
    <name evidence="1" type="ORF">P7D85_09685</name>
</gene>
<dbReference type="EMBL" id="JARPYI010000004">
    <property type="protein sequence ID" value="MDT2600047.1"/>
    <property type="molecule type" value="Genomic_DNA"/>
</dbReference>
<reference evidence="1 2" key="1">
    <citation type="submission" date="2023-03" db="EMBL/GenBank/DDBJ databases">
        <authorList>
            <person name="Shen W."/>
            <person name="Cai J."/>
        </authorList>
    </citation>
    <scope>NUCLEOTIDE SEQUENCE [LARGE SCALE GENOMIC DNA]</scope>
    <source>
        <strain evidence="1 2">D6-4</strain>
    </source>
</reference>
<evidence type="ECO:0000313" key="2">
    <source>
        <dbReference type="Proteomes" id="UP001252875"/>
    </source>
</evidence>
<dbReference type="Proteomes" id="UP001252875">
    <property type="component" value="Unassembled WGS sequence"/>
</dbReference>
<accession>A0ABU3EZH7</accession>
<keyword evidence="2" id="KW-1185">Reference proteome</keyword>
<sequence>MSPKEVQSKIESLKYTTDETKTIYLQQLAQCNSSSELQELAKVIEAGEQQLLEIQNTMFETLESYIWRINMFKYMPLFDKTHWIEKLIACDFVEEMAEVYNKAINAEKEAKENTNGGWTILKE</sequence>
<organism evidence="1 2">
    <name type="scientific">Enterococcus hulanensis</name>
    <dbReference type="NCBI Taxonomy" id="2559929"/>
    <lineage>
        <taxon>Bacteria</taxon>
        <taxon>Bacillati</taxon>
        <taxon>Bacillota</taxon>
        <taxon>Bacilli</taxon>
        <taxon>Lactobacillales</taxon>
        <taxon>Enterococcaceae</taxon>
        <taxon>Enterococcus</taxon>
    </lineage>
</organism>